<comment type="caution">
    <text evidence="5">The sequence shown here is derived from an EMBL/GenBank/DDBJ whole genome shotgun (WGS) entry which is preliminary data.</text>
</comment>
<feature type="domain" description="GH3 middle" evidence="3">
    <location>
        <begin position="438"/>
        <end position="466"/>
    </location>
</feature>
<organism evidence="5 6">
    <name type="scientific">Brassica napus</name>
    <name type="common">Rape</name>
    <dbReference type="NCBI Taxonomy" id="3708"/>
    <lineage>
        <taxon>Eukaryota</taxon>
        <taxon>Viridiplantae</taxon>
        <taxon>Streptophyta</taxon>
        <taxon>Embryophyta</taxon>
        <taxon>Tracheophyta</taxon>
        <taxon>Spermatophyta</taxon>
        <taxon>Magnoliopsida</taxon>
        <taxon>eudicotyledons</taxon>
        <taxon>Gunneridae</taxon>
        <taxon>Pentapetalae</taxon>
        <taxon>rosids</taxon>
        <taxon>malvids</taxon>
        <taxon>Brassicales</taxon>
        <taxon>Brassicaceae</taxon>
        <taxon>Brassiceae</taxon>
        <taxon>Brassica</taxon>
    </lineage>
</organism>
<evidence type="ECO:0000313" key="5">
    <source>
        <dbReference type="EMBL" id="KAH0924482.1"/>
    </source>
</evidence>
<accession>A0ABQ8D543</accession>
<dbReference type="Pfam" id="PF03321">
    <property type="entry name" value="GH3"/>
    <property type="match status" value="1"/>
</dbReference>
<dbReference type="InterPro" id="IPR055378">
    <property type="entry name" value="GH3_C"/>
</dbReference>
<protein>
    <recommendedName>
        <fullName evidence="7">Indole-3-acetic acid-amido synthetase GH3.9</fullName>
    </recommendedName>
</protein>
<name>A0ABQ8D543_BRANA</name>
<comment type="similarity">
    <text evidence="1">Belongs to the IAA-amido conjugating enzyme family.</text>
</comment>
<dbReference type="PANTHER" id="PTHR31901">
    <property type="entry name" value="GH3 DOMAIN-CONTAINING PROTEIN"/>
    <property type="match status" value="1"/>
</dbReference>
<proteinExistence type="inferred from homology"/>
<dbReference type="Pfam" id="PF23572">
    <property type="entry name" value="GH3_C"/>
    <property type="match status" value="1"/>
</dbReference>
<dbReference type="InterPro" id="IPR004993">
    <property type="entry name" value="GH3"/>
</dbReference>
<dbReference type="Proteomes" id="UP000824890">
    <property type="component" value="Unassembled WGS sequence"/>
</dbReference>
<dbReference type="EMBL" id="JAGKQM010000005">
    <property type="protein sequence ID" value="KAH0924482.1"/>
    <property type="molecule type" value="Genomic_DNA"/>
</dbReference>
<evidence type="ECO:0000256" key="1">
    <source>
        <dbReference type="ARBA" id="ARBA00008068"/>
    </source>
</evidence>
<feature type="domain" description="GH3 middle" evidence="3">
    <location>
        <begin position="362"/>
        <end position="418"/>
    </location>
</feature>
<evidence type="ECO:0000259" key="4">
    <source>
        <dbReference type="Pfam" id="PF23572"/>
    </source>
</evidence>
<dbReference type="Pfam" id="PF23571">
    <property type="entry name" value="GH3_M"/>
    <property type="match status" value="2"/>
</dbReference>
<dbReference type="InterPro" id="IPR055377">
    <property type="entry name" value="GH3_M"/>
</dbReference>
<feature type="domain" description="GH3 C-terminal" evidence="4">
    <location>
        <begin position="481"/>
        <end position="600"/>
    </location>
</feature>
<evidence type="ECO:0000259" key="3">
    <source>
        <dbReference type="Pfam" id="PF23571"/>
    </source>
</evidence>
<evidence type="ECO:0000313" key="6">
    <source>
        <dbReference type="Proteomes" id="UP000824890"/>
    </source>
</evidence>
<evidence type="ECO:0000256" key="2">
    <source>
        <dbReference type="ARBA" id="ARBA00022598"/>
    </source>
</evidence>
<sequence length="625" mass="70717">MDVVKIDYNYKGDNALKELERITSKAAEVQDNILCGILEQNKDAQYLSKYMKGSKDVLEFKRSVPIITYKDVCPYIQRIANGEDSSLITGHLITEILCRSISISSLNLFLRTSGGEPKLMPTISEDLDRRTFVYNLINPIANKYLEGLDKGKTMYLNFVKAETSTPCGLPIRTVLTSYYKSKHFQCRPYDPFNDLTSPIQTILCEDSNQSMYCQLLAALIHRHKVMRLGAVFASAFLRAISYLERKWSQLCQDIRTGHLSPMITDPGCQTAMSSLLASPNPDLADEIEEICGRPSWKGILCQLWPQAKFIEAVVTGSMAQYIPALEFFSQGKIPLVCPMYASSETYFGVNVMPLSKPSDVVFTLLPNMCYFEFIPLGKNGTLSFDVEDEEVVPCDKVVDLVDVKLGRYYELVVTTFAGKETGGIVFSFLVSSDSCMETGLYRYRIGDVLQVAGFYNKAPQFKFICRRNVVLSIDLDKTNEEDLHRSITLAKKKLENKAFLAEYTSYADTSSVPGHYVLFWEIQWLEPDDEEEKLLMEECCIAVEEELDYIYRQCRKRDRSVGPLEIRVVKAGTFEKLMDMIISQGGSLNQYKTPRCVKSNSAMLKLLDGHVTGSFFSPRDPTWSA</sequence>
<keyword evidence="2" id="KW-0436">Ligase</keyword>
<dbReference type="PANTHER" id="PTHR31901:SF18">
    <property type="entry name" value="INDOLE-3-ACETIC ACID-AMIDO SYNTHETASE GH3.9-RELATED"/>
    <property type="match status" value="1"/>
</dbReference>
<gene>
    <name evidence="5" type="ORF">HID58_016738</name>
</gene>
<evidence type="ECO:0008006" key="7">
    <source>
        <dbReference type="Google" id="ProtNLM"/>
    </source>
</evidence>
<reference evidence="5 6" key="1">
    <citation type="submission" date="2021-05" db="EMBL/GenBank/DDBJ databases">
        <title>Genome Assembly of Synthetic Allotetraploid Brassica napus Reveals Homoeologous Exchanges between Subgenomes.</title>
        <authorList>
            <person name="Davis J.T."/>
        </authorList>
    </citation>
    <scope>NUCLEOTIDE SEQUENCE [LARGE SCALE GENOMIC DNA]</scope>
    <source>
        <strain evidence="6">cv. Da-Ae</strain>
        <tissue evidence="5">Seedling</tissue>
    </source>
</reference>
<keyword evidence="6" id="KW-1185">Reference proteome</keyword>